<dbReference type="AlphaFoldDB" id="A0A0F9T7V8"/>
<reference evidence="1" key="1">
    <citation type="journal article" date="2015" name="Nature">
        <title>Complex archaea that bridge the gap between prokaryotes and eukaryotes.</title>
        <authorList>
            <person name="Spang A."/>
            <person name="Saw J.H."/>
            <person name="Jorgensen S.L."/>
            <person name="Zaremba-Niedzwiedzka K."/>
            <person name="Martijn J."/>
            <person name="Lind A.E."/>
            <person name="van Eijk R."/>
            <person name="Schleper C."/>
            <person name="Guy L."/>
            <person name="Ettema T.J."/>
        </authorList>
    </citation>
    <scope>NUCLEOTIDE SEQUENCE</scope>
</reference>
<name>A0A0F9T7V8_9ZZZZ</name>
<protein>
    <submittedName>
        <fullName evidence="1">Uncharacterized protein</fullName>
    </submittedName>
</protein>
<proteinExistence type="predicted"/>
<comment type="caution">
    <text evidence="1">The sequence shown here is derived from an EMBL/GenBank/DDBJ whole genome shotgun (WGS) entry which is preliminary data.</text>
</comment>
<evidence type="ECO:0000313" key="1">
    <source>
        <dbReference type="EMBL" id="KKN45071.1"/>
    </source>
</evidence>
<dbReference type="EMBL" id="LAZR01001412">
    <property type="protein sequence ID" value="KKN45071.1"/>
    <property type="molecule type" value="Genomic_DNA"/>
</dbReference>
<accession>A0A0F9T7V8</accession>
<organism evidence="1">
    <name type="scientific">marine sediment metagenome</name>
    <dbReference type="NCBI Taxonomy" id="412755"/>
    <lineage>
        <taxon>unclassified sequences</taxon>
        <taxon>metagenomes</taxon>
        <taxon>ecological metagenomes</taxon>
    </lineage>
</organism>
<gene>
    <name evidence="1" type="ORF">LCGC14_0686530</name>
</gene>
<sequence length="80" mass="9160">MPGKTRKPLRIKKVRTTRTGWMKSLPAKTRRARVLRSHKGDLLAAARSLQVLANVTLDPATRRLAGQDARHLFRLHARRK</sequence>